<accession>A0A7R9AYW4</accession>
<dbReference type="InterPro" id="IPR039328">
    <property type="entry name" value="WDR89"/>
</dbReference>
<evidence type="ECO:0000313" key="6">
    <source>
        <dbReference type="EMBL" id="CAD7263080.1"/>
    </source>
</evidence>
<feature type="compositionally biased region" description="Acidic residues" evidence="5">
    <location>
        <begin position="253"/>
        <end position="280"/>
    </location>
</feature>
<dbReference type="PANTHER" id="PTHR22889">
    <property type="entry name" value="WD REPEAT-CONTAINING PROTEIN 89"/>
    <property type="match status" value="1"/>
</dbReference>
<evidence type="ECO:0000256" key="5">
    <source>
        <dbReference type="SAM" id="MobiDB-lite"/>
    </source>
</evidence>
<dbReference type="SUPFAM" id="SSF50978">
    <property type="entry name" value="WD40 repeat-like"/>
    <property type="match status" value="1"/>
</dbReference>
<evidence type="ECO:0000256" key="3">
    <source>
        <dbReference type="ARBA" id="ARBA00022737"/>
    </source>
</evidence>
<name>A0A7R9AYW4_TIMSH</name>
<dbReference type="AlphaFoldDB" id="A0A7R9AYW4"/>
<dbReference type="EMBL" id="OC003277">
    <property type="protein sequence ID" value="CAD7263080.1"/>
    <property type="molecule type" value="Genomic_DNA"/>
</dbReference>
<evidence type="ECO:0000256" key="2">
    <source>
        <dbReference type="ARBA" id="ARBA00022574"/>
    </source>
</evidence>
<evidence type="ECO:0000256" key="4">
    <source>
        <dbReference type="PROSITE-ProRule" id="PRU00221"/>
    </source>
</evidence>
<dbReference type="SMART" id="SM00320">
    <property type="entry name" value="WD40"/>
    <property type="match status" value="2"/>
</dbReference>
<dbReference type="PANTHER" id="PTHR22889:SF0">
    <property type="entry name" value="WD REPEAT-CONTAINING PROTEIN 89"/>
    <property type="match status" value="1"/>
</dbReference>
<feature type="region of interest" description="Disordered" evidence="5">
    <location>
        <begin position="253"/>
        <end position="286"/>
    </location>
</feature>
<feature type="repeat" description="WD" evidence="4">
    <location>
        <begin position="103"/>
        <end position="140"/>
    </location>
</feature>
<reference evidence="6" key="1">
    <citation type="submission" date="2020-11" db="EMBL/GenBank/DDBJ databases">
        <authorList>
            <person name="Tran Van P."/>
        </authorList>
    </citation>
    <scope>NUCLEOTIDE SEQUENCE</scope>
</reference>
<proteinExistence type="predicted"/>
<dbReference type="InterPro" id="IPR015943">
    <property type="entry name" value="WD40/YVTN_repeat-like_dom_sf"/>
</dbReference>
<dbReference type="InterPro" id="IPR001680">
    <property type="entry name" value="WD40_rpt"/>
</dbReference>
<sequence length="292" mass="32639">MLIHFPESQEYWVSFLLRIAYNSYSLHPVDEQARCDRLSFGLVGIKISKFVYDTDGTGQPKPLRSFDIACNDRFVSAGTELVDGDAFLLFWDARSSKLLGGYWESHREEITQVRFHPSKCDTVTTGSTDGLINIFDLSQGCEDDALLYSLNTEASVETLGWVTNDGAEDGLSCITQTEELQMWSIDGAAPNVHFTREDITKHIQNGMLVTGGESGLISLWKHSKSTLESSSSDRKVSASSEYGVGIVVTWAETDGEGDIDDDQATDWSSSDEDNENIDDKDENHRNDFFFYM</sequence>
<keyword evidence="3" id="KW-0677">Repeat</keyword>
<keyword evidence="2 4" id="KW-0853">WD repeat</keyword>
<protein>
    <recommendedName>
        <fullName evidence="1">WD repeat-containing protein 89</fullName>
    </recommendedName>
</protein>
<evidence type="ECO:0000256" key="1">
    <source>
        <dbReference type="ARBA" id="ARBA00021125"/>
    </source>
</evidence>
<organism evidence="6">
    <name type="scientific">Timema shepardi</name>
    <name type="common">Walking stick</name>
    <dbReference type="NCBI Taxonomy" id="629360"/>
    <lineage>
        <taxon>Eukaryota</taxon>
        <taxon>Metazoa</taxon>
        <taxon>Ecdysozoa</taxon>
        <taxon>Arthropoda</taxon>
        <taxon>Hexapoda</taxon>
        <taxon>Insecta</taxon>
        <taxon>Pterygota</taxon>
        <taxon>Neoptera</taxon>
        <taxon>Polyneoptera</taxon>
        <taxon>Phasmatodea</taxon>
        <taxon>Timematodea</taxon>
        <taxon>Timematoidea</taxon>
        <taxon>Timematidae</taxon>
        <taxon>Timema</taxon>
    </lineage>
</organism>
<dbReference type="InterPro" id="IPR036322">
    <property type="entry name" value="WD40_repeat_dom_sf"/>
</dbReference>
<dbReference type="PROSITE" id="PS50082">
    <property type="entry name" value="WD_REPEATS_2"/>
    <property type="match status" value="1"/>
</dbReference>
<dbReference type="Gene3D" id="2.130.10.10">
    <property type="entry name" value="YVTN repeat-like/Quinoprotein amine dehydrogenase"/>
    <property type="match status" value="1"/>
</dbReference>
<gene>
    <name evidence="6" type="ORF">TSIB3V08_LOCUS7169</name>
</gene>